<dbReference type="InterPro" id="IPR011008">
    <property type="entry name" value="Dimeric_a/b-barrel"/>
</dbReference>
<feature type="domain" description="HTH asnC-type" evidence="4">
    <location>
        <begin position="203"/>
        <end position="263"/>
    </location>
</feature>
<dbReference type="SMART" id="SM00344">
    <property type="entry name" value="HTH_ASNC"/>
    <property type="match status" value="2"/>
</dbReference>
<dbReference type="InterPro" id="IPR019888">
    <property type="entry name" value="Tscrpt_reg_AsnC-like"/>
</dbReference>
<accession>A0A934KFM8</accession>
<dbReference type="InterPro" id="IPR019887">
    <property type="entry name" value="Tscrpt_reg_AsnC/Lrp_C"/>
</dbReference>
<evidence type="ECO:0000256" key="2">
    <source>
        <dbReference type="ARBA" id="ARBA00023125"/>
    </source>
</evidence>
<organism evidence="5 6">
    <name type="scientific">Candidatus Nephthysia bennettiae</name>
    <dbReference type="NCBI Taxonomy" id="3127016"/>
    <lineage>
        <taxon>Bacteria</taxon>
        <taxon>Bacillati</taxon>
        <taxon>Candidatus Dormiibacterota</taxon>
        <taxon>Candidatus Dormibacteria</taxon>
        <taxon>Candidatus Dormibacterales</taxon>
        <taxon>Candidatus Dormibacteraceae</taxon>
        <taxon>Candidatus Nephthysia</taxon>
    </lineage>
</organism>
<dbReference type="RefSeq" id="WP_338205434.1">
    <property type="nucleotide sequence ID" value="NZ_JAEKNR010000240.1"/>
</dbReference>
<dbReference type="EMBL" id="JAEKNR010000240">
    <property type="protein sequence ID" value="MBJ7601260.1"/>
    <property type="molecule type" value="Genomic_DNA"/>
</dbReference>
<name>A0A934KFM8_9BACT</name>
<dbReference type="GO" id="GO:0005829">
    <property type="term" value="C:cytosol"/>
    <property type="evidence" value="ECO:0007669"/>
    <property type="project" value="TreeGrafter"/>
</dbReference>
<dbReference type="AlphaFoldDB" id="A0A934KFM8"/>
<dbReference type="InterPro" id="IPR036390">
    <property type="entry name" value="WH_DNA-bd_sf"/>
</dbReference>
<dbReference type="PRINTS" id="PR00033">
    <property type="entry name" value="HTHASNC"/>
</dbReference>
<keyword evidence="1" id="KW-0805">Transcription regulation</keyword>
<dbReference type="Pfam" id="PF01037">
    <property type="entry name" value="AsnC_trans_reg"/>
    <property type="match status" value="2"/>
</dbReference>
<dbReference type="SUPFAM" id="SSF46785">
    <property type="entry name" value="Winged helix' DNA-binding domain"/>
    <property type="match status" value="2"/>
</dbReference>
<keyword evidence="6" id="KW-1185">Reference proteome</keyword>
<protein>
    <submittedName>
        <fullName evidence="5">Lrp/AsnC family transcriptional regulator</fullName>
    </submittedName>
</protein>
<dbReference type="Proteomes" id="UP000612893">
    <property type="component" value="Unassembled WGS sequence"/>
</dbReference>
<evidence type="ECO:0000313" key="5">
    <source>
        <dbReference type="EMBL" id="MBJ7601260.1"/>
    </source>
</evidence>
<evidence type="ECO:0000313" key="6">
    <source>
        <dbReference type="Proteomes" id="UP000612893"/>
    </source>
</evidence>
<gene>
    <name evidence="5" type="ORF">JF922_24705</name>
</gene>
<reference evidence="5" key="1">
    <citation type="submission" date="2020-10" db="EMBL/GenBank/DDBJ databases">
        <title>Ca. Dormibacterota MAGs.</title>
        <authorList>
            <person name="Montgomery K."/>
        </authorList>
    </citation>
    <scope>NUCLEOTIDE SEQUENCE [LARGE SCALE GENOMIC DNA]</scope>
    <source>
        <strain evidence="5">SC8812_S17_10</strain>
    </source>
</reference>
<sequence length="355" mass="38609">MSPGLTSSVPTPGPGGAEVSAAATLSRGVPIARFDTLDRRIAAAMQLNGRATWREIGQLLGSSEFTIGRRARRLMDRGLVRVTAAADPVLTGSGHPVLVQMVCQPDKASAVARALMRRPDVRFVTMVTGPFDVVAELIVTSSRELANILIDDIGRLDGVTRTTTGSVMRNFKTSDQWGQDVLGLQRPPGAGARPPRDGCPSPLDPVDQLIVGLLRMDGRCGYQKLGTAVGLSESAVRRRVESLMGSGCLTFPTIVDAQFLGYDVELMMWLHVEVSRLEEVATALARRVEVRYISATSGYGDLVAEVILRSQSDLYRFRAEVLGAQRGIRQADLALELYTLKRAYLEFTRDHSRSQ</sequence>
<dbReference type="PANTHER" id="PTHR30154">
    <property type="entry name" value="LEUCINE-RESPONSIVE REGULATORY PROTEIN"/>
    <property type="match status" value="1"/>
</dbReference>
<dbReference type="InterPro" id="IPR000485">
    <property type="entry name" value="AsnC-type_HTH_dom"/>
</dbReference>
<dbReference type="InterPro" id="IPR036388">
    <property type="entry name" value="WH-like_DNA-bd_sf"/>
</dbReference>
<dbReference type="GO" id="GO:0043565">
    <property type="term" value="F:sequence-specific DNA binding"/>
    <property type="evidence" value="ECO:0007669"/>
    <property type="project" value="InterPro"/>
</dbReference>
<comment type="caution">
    <text evidence="5">The sequence shown here is derived from an EMBL/GenBank/DDBJ whole genome shotgun (WGS) entry which is preliminary data.</text>
</comment>
<dbReference type="GO" id="GO:0043200">
    <property type="term" value="P:response to amino acid"/>
    <property type="evidence" value="ECO:0007669"/>
    <property type="project" value="TreeGrafter"/>
</dbReference>
<dbReference type="Gene3D" id="3.30.70.920">
    <property type="match status" value="2"/>
</dbReference>
<evidence type="ECO:0000256" key="3">
    <source>
        <dbReference type="ARBA" id="ARBA00023163"/>
    </source>
</evidence>
<dbReference type="Gene3D" id="1.10.10.10">
    <property type="entry name" value="Winged helix-like DNA-binding domain superfamily/Winged helix DNA-binding domain"/>
    <property type="match status" value="2"/>
</dbReference>
<dbReference type="PANTHER" id="PTHR30154:SF34">
    <property type="entry name" value="TRANSCRIPTIONAL REGULATOR AZLB"/>
    <property type="match status" value="1"/>
</dbReference>
<dbReference type="Pfam" id="PF13404">
    <property type="entry name" value="HTH_AsnC-type"/>
    <property type="match status" value="2"/>
</dbReference>
<dbReference type="PROSITE" id="PS50956">
    <property type="entry name" value="HTH_ASNC_2"/>
    <property type="match status" value="1"/>
</dbReference>
<keyword evidence="2" id="KW-0238">DNA-binding</keyword>
<evidence type="ECO:0000256" key="1">
    <source>
        <dbReference type="ARBA" id="ARBA00023015"/>
    </source>
</evidence>
<keyword evidence="3" id="KW-0804">Transcription</keyword>
<proteinExistence type="predicted"/>
<evidence type="ECO:0000259" key="4">
    <source>
        <dbReference type="PROSITE" id="PS50956"/>
    </source>
</evidence>
<dbReference type="SUPFAM" id="SSF54909">
    <property type="entry name" value="Dimeric alpha+beta barrel"/>
    <property type="match status" value="2"/>
</dbReference>